<feature type="region of interest" description="Disordered" evidence="1">
    <location>
        <begin position="1"/>
        <end position="386"/>
    </location>
</feature>
<keyword evidence="2" id="KW-1133">Transmembrane helix</keyword>
<keyword evidence="2" id="KW-0472">Membrane</keyword>
<reference evidence="3" key="1">
    <citation type="journal article" date="2020" name="Cell">
        <title>Large-Scale Comparative Analyses of Tick Genomes Elucidate Their Genetic Diversity and Vector Capacities.</title>
        <authorList>
            <consortium name="Tick Genome and Microbiome Consortium (TIGMIC)"/>
            <person name="Jia N."/>
            <person name="Wang J."/>
            <person name="Shi W."/>
            <person name="Du L."/>
            <person name="Sun Y."/>
            <person name="Zhan W."/>
            <person name="Jiang J.F."/>
            <person name="Wang Q."/>
            <person name="Zhang B."/>
            <person name="Ji P."/>
            <person name="Bell-Sakyi L."/>
            <person name="Cui X.M."/>
            <person name="Yuan T.T."/>
            <person name="Jiang B.G."/>
            <person name="Yang W.F."/>
            <person name="Lam T.T."/>
            <person name="Chang Q.C."/>
            <person name="Ding S.J."/>
            <person name="Wang X.J."/>
            <person name="Zhu J.G."/>
            <person name="Ruan X.D."/>
            <person name="Zhao L."/>
            <person name="Wei J.T."/>
            <person name="Ye R.Z."/>
            <person name="Que T.C."/>
            <person name="Du C.H."/>
            <person name="Zhou Y.H."/>
            <person name="Cheng J.X."/>
            <person name="Dai P.F."/>
            <person name="Guo W.B."/>
            <person name="Han X.H."/>
            <person name="Huang E.J."/>
            <person name="Li L.F."/>
            <person name="Wei W."/>
            <person name="Gao Y.C."/>
            <person name="Liu J.Z."/>
            <person name="Shao H.Z."/>
            <person name="Wang X."/>
            <person name="Wang C.C."/>
            <person name="Yang T.C."/>
            <person name="Huo Q.B."/>
            <person name="Li W."/>
            <person name="Chen H.Y."/>
            <person name="Chen S.E."/>
            <person name="Zhou L.G."/>
            <person name="Ni X.B."/>
            <person name="Tian J.H."/>
            <person name="Sheng Y."/>
            <person name="Liu T."/>
            <person name="Pan Y.S."/>
            <person name="Xia L.Y."/>
            <person name="Li J."/>
            <person name="Zhao F."/>
            <person name="Cao W.C."/>
        </authorList>
    </citation>
    <scope>NUCLEOTIDE SEQUENCE</scope>
    <source>
        <strain evidence="3">Rmic-2018</strain>
    </source>
</reference>
<keyword evidence="4" id="KW-1185">Reference proteome</keyword>
<feature type="compositionally biased region" description="Polar residues" evidence="1">
    <location>
        <begin position="117"/>
        <end position="128"/>
    </location>
</feature>
<feature type="compositionally biased region" description="Polar residues" evidence="1">
    <location>
        <begin position="1"/>
        <end position="18"/>
    </location>
</feature>
<keyword evidence="2" id="KW-0812">Transmembrane</keyword>
<dbReference type="EMBL" id="JABSTU010000005">
    <property type="protein sequence ID" value="KAH8030166.1"/>
    <property type="molecule type" value="Genomic_DNA"/>
</dbReference>
<evidence type="ECO:0000256" key="1">
    <source>
        <dbReference type="SAM" id="MobiDB-lite"/>
    </source>
</evidence>
<dbReference type="Proteomes" id="UP000821866">
    <property type="component" value="Chromosome 3"/>
</dbReference>
<evidence type="ECO:0000256" key="2">
    <source>
        <dbReference type="SAM" id="Phobius"/>
    </source>
</evidence>
<feature type="compositionally biased region" description="Basic residues" evidence="1">
    <location>
        <begin position="105"/>
        <end position="116"/>
    </location>
</feature>
<feature type="compositionally biased region" description="Low complexity" evidence="1">
    <location>
        <begin position="257"/>
        <end position="326"/>
    </location>
</feature>
<sequence>MSRSASTNTKKTPDSTCVRTAEASTTESKSTNVKGAAPTSDEGRSGVRRTRKKSGPPNQTKAGKRSTAVLDTDVSRATPVDGEGTHTSAAHKLRTSSPTNTPRSHVAKVHTKRSAKATRTSAKRSTAVTGKKDTSSASPRTSPAQAERAAKVCGATTTSGASGSGKHRSAGANMTGASASHKNGSGSTAASGASGSAKSGSGSVIMSSRSRSHKNGPDAVTRNGAIGSGKLGSGAATSKGVPESLKGGAGVTRNVKSGSSATTTSGASTSHKGGSGAASTRVASKSVKSGSGAATTSSGSRSRKSGSGAATTSGASGSAKSGSCARTSTGASRSRKSDSAAATTSGASGSGKHGFGVATTSGASASAGKDDAASAEPGTAEYVSGNELLESGDEVTPYSGEATQYSGEGSLALEMESEEPLLQRHRGEAYVPPGWFKPRESGSSEHELEEFNDVQLLAEGSSSKGMSSTASPSGWIRRMALAEGGLSGRQLIALCAGCLVFVVGVASATAYLVVTLMSTRDTSWNYGCRTNFCVRALEIMAAPQGAPNPCDNFYGYVCHNFEHSRKDFRGVLRLQRKSDYHENELGDRSAAATGNASDMLAYAHQMCAQFSHRQVRYFRFQSLNLTLIVAIWRPLPFRYRDLAAIKRHLGWRCG</sequence>
<evidence type="ECO:0000313" key="3">
    <source>
        <dbReference type="EMBL" id="KAH8030166.1"/>
    </source>
</evidence>
<name>A0A9J6E760_RHIMP</name>
<feature type="transmembrane region" description="Helical" evidence="2">
    <location>
        <begin position="491"/>
        <end position="514"/>
    </location>
</feature>
<dbReference type="AlphaFoldDB" id="A0A9J6E760"/>
<organism evidence="3 4">
    <name type="scientific">Rhipicephalus microplus</name>
    <name type="common">Cattle tick</name>
    <name type="synonym">Boophilus microplus</name>
    <dbReference type="NCBI Taxonomy" id="6941"/>
    <lineage>
        <taxon>Eukaryota</taxon>
        <taxon>Metazoa</taxon>
        <taxon>Ecdysozoa</taxon>
        <taxon>Arthropoda</taxon>
        <taxon>Chelicerata</taxon>
        <taxon>Arachnida</taxon>
        <taxon>Acari</taxon>
        <taxon>Parasitiformes</taxon>
        <taxon>Ixodida</taxon>
        <taxon>Ixodoidea</taxon>
        <taxon>Ixodidae</taxon>
        <taxon>Rhipicephalinae</taxon>
        <taxon>Rhipicephalus</taxon>
        <taxon>Boophilus</taxon>
    </lineage>
</organism>
<evidence type="ECO:0000313" key="4">
    <source>
        <dbReference type="Proteomes" id="UP000821866"/>
    </source>
</evidence>
<gene>
    <name evidence="3" type="ORF">HPB51_006598</name>
</gene>
<comment type="caution">
    <text evidence="3">The sequence shown here is derived from an EMBL/GenBank/DDBJ whole genome shotgun (WGS) entry which is preliminary data.</text>
</comment>
<reference evidence="3" key="2">
    <citation type="submission" date="2021-09" db="EMBL/GenBank/DDBJ databases">
        <authorList>
            <person name="Jia N."/>
            <person name="Wang J."/>
            <person name="Shi W."/>
            <person name="Du L."/>
            <person name="Sun Y."/>
            <person name="Zhan W."/>
            <person name="Jiang J."/>
            <person name="Wang Q."/>
            <person name="Zhang B."/>
            <person name="Ji P."/>
            <person name="Sakyi L.B."/>
            <person name="Cui X."/>
            <person name="Yuan T."/>
            <person name="Jiang B."/>
            <person name="Yang W."/>
            <person name="Lam T.T.-Y."/>
            <person name="Chang Q."/>
            <person name="Ding S."/>
            <person name="Wang X."/>
            <person name="Zhu J."/>
            <person name="Ruan X."/>
            <person name="Zhao L."/>
            <person name="Wei J."/>
            <person name="Que T."/>
            <person name="Du C."/>
            <person name="Cheng J."/>
            <person name="Dai P."/>
            <person name="Han X."/>
            <person name="Huang E."/>
            <person name="Gao Y."/>
            <person name="Liu J."/>
            <person name="Shao H."/>
            <person name="Ye R."/>
            <person name="Li L."/>
            <person name="Wei W."/>
            <person name="Wang X."/>
            <person name="Wang C."/>
            <person name="Huo Q."/>
            <person name="Li W."/>
            <person name="Guo W."/>
            <person name="Chen H."/>
            <person name="Chen S."/>
            <person name="Zhou L."/>
            <person name="Zhou L."/>
            <person name="Ni X."/>
            <person name="Tian J."/>
            <person name="Zhou Y."/>
            <person name="Sheng Y."/>
            <person name="Liu T."/>
            <person name="Pan Y."/>
            <person name="Xia L."/>
            <person name="Li J."/>
            <person name="Zhao F."/>
            <person name="Cao W."/>
        </authorList>
    </citation>
    <scope>NUCLEOTIDE SEQUENCE</scope>
    <source>
        <strain evidence="3">Rmic-2018</strain>
        <tissue evidence="3">Larvae</tissue>
    </source>
</reference>
<feature type="compositionally biased region" description="Polar residues" evidence="1">
    <location>
        <begin position="135"/>
        <end position="144"/>
    </location>
</feature>
<proteinExistence type="predicted"/>
<feature type="compositionally biased region" description="Low complexity" evidence="1">
    <location>
        <begin position="358"/>
        <end position="367"/>
    </location>
</feature>
<accession>A0A9J6E760</accession>
<feature type="compositionally biased region" description="Low complexity" evidence="1">
    <location>
        <begin position="20"/>
        <end position="31"/>
    </location>
</feature>
<feature type="compositionally biased region" description="Low complexity" evidence="1">
    <location>
        <begin position="184"/>
        <end position="209"/>
    </location>
</feature>
<protein>
    <submittedName>
        <fullName evidence="3">Uncharacterized protein</fullName>
    </submittedName>
</protein>